<sequence length="68" mass="7499">MPGNSSNNIRRRRYAKLGEAADYLGVTDRTIRQMIADGRLTGYRSGNRLVRVDLNEIDAAMKPFGGAA</sequence>
<gene>
    <name evidence="2" type="ORF">NCTC10742_02402</name>
</gene>
<name>A0A378SLG4_9MYCO</name>
<protein>
    <submittedName>
        <fullName evidence="2">DNA binding domain-containing protein</fullName>
    </submittedName>
</protein>
<feature type="domain" description="Helix-turn-helix" evidence="1">
    <location>
        <begin position="18"/>
        <end position="61"/>
    </location>
</feature>
<dbReference type="EMBL" id="UGQM01000001">
    <property type="protein sequence ID" value="STZ43185.1"/>
    <property type="molecule type" value="Genomic_DNA"/>
</dbReference>
<reference evidence="2 3" key="1">
    <citation type="submission" date="2018-06" db="EMBL/GenBank/DDBJ databases">
        <authorList>
            <consortium name="Pathogen Informatics"/>
            <person name="Doyle S."/>
        </authorList>
    </citation>
    <scope>NUCLEOTIDE SEQUENCE [LARGE SCALE GENOMIC DNA]</scope>
    <source>
        <strain evidence="2 3">NCTC10742</strain>
    </source>
</reference>
<dbReference type="SUPFAM" id="SSF46955">
    <property type="entry name" value="Putative DNA-binding domain"/>
    <property type="match status" value="1"/>
</dbReference>
<evidence type="ECO:0000313" key="2">
    <source>
        <dbReference type="EMBL" id="STZ43185.1"/>
    </source>
</evidence>
<dbReference type="InterPro" id="IPR009061">
    <property type="entry name" value="DNA-bd_dom_put_sf"/>
</dbReference>
<dbReference type="RefSeq" id="WP_115327263.1">
    <property type="nucleotide sequence ID" value="NZ_JACKST010000140.1"/>
</dbReference>
<dbReference type="GO" id="GO:0003677">
    <property type="term" value="F:DNA binding"/>
    <property type="evidence" value="ECO:0007669"/>
    <property type="project" value="InterPro"/>
</dbReference>
<evidence type="ECO:0000313" key="3">
    <source>
        <dbReference type="Proteomes" id="UP000254291"/>
    </source>
</evidence>
<dbReference type="Pfam" id="PF12728">
    <property type="entry name" value="HTH_17"/>
    <property type="match status" value="1"/>
</dbReference>
<accession>A0A378SLG4</accession>
<evidence type="ECO:0000259" key="1">
    <source>
        <dbReference type="Pfam" id="PF12728"/>
    </source>
</evidence>
<dbReference type="NCBIfam" id="TIGR01764">
    <property type="entry name" value="excise"/>
    <property type="match status" value="1"/>
</dbReference>
<dbReference type="InterPro" id="IPR010093">
    <property type="entry name" value="SinI_DNA-bd"/>
</dbReference>
<dbReference type="AlphaFoldDB" id="A0A378SLG4"/>
<dbReference type="InterPro" id="IPR041657">
    <property type="entry name" value="HTH_17"/>
</dbReference>
<dbReference type="Proteomes" id="UP000254291">
    <property type="component" value="Unassembled WGS sequence"/>
</dbReference>
<organism evidence="2 3">
    <name type="scientific">Mycolicibacterium gilvum</name>
    <dbReference type="NCBI Taxonomy" id="1804"/>
    <lineage>
        <taxon>Bacteria</taxon>
        <taxon>Bacillati</taxon>
        <taxon>Actinomycetota</taxon>
        <taxon>Actinomycetes</taxon>
        <taxon>Mycobacteriales</taxon>
        <taxon>Mycobacteriaceae</taxon>
        <taxon>Mycolicibacterium</taxon>
    </lineage>
</organism>
<proteinExistence type="predicted"/>